<reference evidence="2" key="1">
    <citation type="submission" date="2023-03" db="EMBL/GenBank/DDBJ databases">
        <authorList>
            <person name="Julca I."/>
        </authorList>
    </citation>
    <scope>NUCLEOTIDE SEQUENCE</scope>
</reference>
<dbReference type="PROSITE" id="PS50181">
    <property type="entry name" value="FBOX"/>
    <property type="match status" value="1"/>
</dbReference>
<evidence type="ECO:0000313" key="3">
    <source>
        <dbReference type="Proteomes" id="UP001161247"/>
    </source>
</evidence>
<protein>
    <submittedName>
        <fullName evidence="2">OLC1v1020004C1</fullName>
    </submittedName>
</protein>
<accession>A0AAV1EFT9</accession>
<dbReference type="InterPro" id="IPR017451">
    <property type="entry name" value="F-box-assoc_interact_dom"/>
</dbReference>
<evidence type="ECO:0000313" key="2">
    <source>
        <dbReference type="EMBL" id="CAI9118433.1"/>
    </source>
</evidence>
<dbReference type="AlphaFoldDB" id="A0AAV1EFT9"/>
<name>A0AAV1EFT9_OLDCO</name>
<proteinExistence type="predicted"/>
<dbReference type="Proteomes" id="UP001161247">
    <property type="component" value="Chromosome 9"/>
</dbReference>
<dbReference type="Gene3D" id="1.20.1280.50">
    <property type="match status" value="1"/>
</dbReference>
<dbReference type="EMBL" id="OX459126">
    <property type="protein sequence ID" value="CAI9118433.1"/>
    <property type="molecule type" value="Genomic_DNA"/>
</dbReference>
<dbReference type="PANTHER" id="PTHR31672">
    <property type="entry name" value="BNACNNG10540D PROTEIN"/>
    <property type="match status" value="1"/>
</dbReference>
<organism evidence="2 3">
    <name type="scientific">Oldenlandia corymbosa var. corymbosa</name>
    <dbReference type="NCBI Taxonomy" id="529605"/>
    <lineage>
        <taxon>Eukaryota</taxon>
        <taxon>Viridiplantae</taxon>
        <taxon>Streptophyta</taxon>
        <taxon>Embryophyta</taxon>
        <taxon>Tracheophyta</taxon>
        <taxon>Spermatophyta</taxon>
        <taxon>Magnoliopsida</taxon>
        <taxon>eudicotyledons</taxon>
        <taxon>Gunneridae</taxon>
        <taxon>Pentapetalae</taxon>
        <taxon>asterids</taxon>
        <taxon>lamiids</taxon>
        <taxon>Gentianales</taxon>
        <taxon>Rubiaceae</taxon>
        <taxon>Rubioideae</taxon>
        <taxon>Spermacoceae</taxon>
        <taxon>Hedyotis-Oldenlandia complex</taxon>
        <taxon>Oldenlandia</taxon>
    </lineage>
</organism>
<sequence>MALQCFEWIAHLISLFPVLTNRDVIKQLPDDVVIDILSRLPAERVLECRRVCKRWRSLTSSQSFVNLHLCRATTPAIFVHSFFHCRRGKEGLGFFVYNPTIKKKKMNKLWLRPGLKISHHFTRLFDTCCGLVLLTHWPNALECYVFNPVTQEQVGIPCPPSRTFPPCPWGFVCGFFYHPQAKKFHILYRGSVCGRISYYVYTLGTHVWRRIESPSCQSRPTHNSPAVYNGALYWIADWNYDNYNEIPPCTCGVLAFDVIEEKFQVMPHPGDECRYKREHENMSLLAEADCLYFSYVRYYAKLIEIWTLRDHSTWEWVKKWKLCLNVVPATYLEPDHTLKGYPLYEVKLVHIQDGQLWFDCAKEGLYLYRLDHMALVKHRGPPPADGLTDHCCRVLTKSLVSIRQMFHE</sequence>
<dbReference type="InterPro" id="IPR001810">
    <property type="entry name" value="F-box_dom"/>
</dbReference>
<evidence type="ECO:0000259" key="1">
    <source>
        <dbReference type="PROSITE" id="PS50181"/>
    </source>
</evidence>
<feature type="domain" description="F-box" evidence="1">
    <location>
        <begin position="22"/>
        <end position="67"/>
    </location>
</feature>
<dbReference type="Pfam" id="PF12937">
    <property type="entry name" value="F-box-like"/>
    <property type="match status" value="1"/>
</dbReference>
<dbReference type="CDD" id="cd22157">
    <property type="entry name" value="F-box_AtFBW1-like"/>
    <property type="match status" value="1"/>
</dbReference>
<dbReference type="SUPFAM" id="SSF81383">
    <property type="entry name" value="F-box domain"/>
    <property type="match status" value="1"/>
</dbReference>
<dbReference type="InterPro" id="IPR011043">
    <property type="entry name" value="Gal_Oxase/kelch_b-propeller"/>
</dbReference>
<dbReference type="Pfam" id="PF08268">
    <property type="entry name" value="FBA_3"/>
    <property type="match status" value="1"/>
</dbReference>
<dbReference type="PANTHER" id="PTHR31672:SF13">
    <property type="entry name" value="F-BOX PROTEIN CPR30-LIKE"/>
    <property type="match status" value="1"/>
</dbReference>
<dbReference type="SMART" id="SM00256">
    <property type="entry name" value="FBOX"/>
    <property type="match status" value="1"/>
</dbReference>
<dbReference type="NCBIfam" id="TIGR01640">
    <property type="entry name" value="F_box_assoc_1"/>
    <property type="match status" value="1"/>
</dbReference>
<dbReference type="InterPro" id="IPR036047">
    <property type="entry name" value="F-box-like_dom_sf"/>
</dbReference>
<dbReference type="InterPro" id="IPR050796">
    <property type="entry name" value="SCF_F-box_component"/>
</dbReference>
<dbReference type="SUPFAM" id="SSF50965">
    <property type="entry name" value="Galactose oxidase, central domain"/>
    <property type="match status" value="1"/>
</dbReference>
<keyword evidence="3" id="KW-1185">Reference proteome</keyword>
<gene>
    <name evidence="2" type="ORF">OLC1_LOCUS24305</name>
</gene>
<dbReference type="InterPro" id="IPR013187">
    <property type="entry name" value="F-box-assoc_dom_typ3"/>
</dbReference>